<sequence length="362" mass="39930">MNGQVSLQVRSEDFSGVERQLASADNISVSTFRYPSGVEALRVQVGRVEAIILPFRGQQIWRYLVDGRDLTMHTHFDQPTASVDFAQSYGAFLLHCGLTGVGAPGPGDTHLHHGELPVAACGPLTLTFGGEAGENWLEVTSPFRYRVTHSYDYEVELQLRLDVTTPIVSSRVTITNHRQTALEFSYLCHLNWTMDQPLQLHQMVPDRGIEWAPHPGQDGATAALLERYAQDPKAANEVSSRVHISPEYCAVLTPTPCPDGVAEFLAVRPDGSAFWVAFHTDELPRAVRWISNTVDERAAGFCLPSTGHHFGRAQNEADGLLRSLSPGETTAIEVRFGLLDRTDAWESEVRIASVLMGQTEPK</sequence>
<dbReference type="InterPro" id="IPR027839">
    <property type="entry name" value="DUF4432"/>
</dbReference>
<dbReference type="KEGG" id="sapp:SAC06_00190"/>
<gene>
    <name evidence="1" type="ORF">SAC06_00190</name>
</gene>
<dbReference type="InterPro" id="IPR014718">
    <property type="entry name" value="GH-type_carb-bd"/>
</dbReference>
<accession>A0AAU7V7N4</accession>
<organism evidence="1">
    <name type="scientific">Scrofimicrobium appendicitidis</name>
    <dbReference type="NCBI Taxonomy" id="3079930"/>
    <lineage>
        <taxon>Bacteria</taxon>
        <taxon>Bacillati</taxon>
        <taxon>Actinomycetota</taxon>
        <taxon>Actinomycetes</taxon>
        <taxon>Actinomycetales</taxon>
        <taxon>Actinomycetaceae</taxon>
        <taxon>Scrofimicrobium</taxon>
    </lineage>
</organism>
<dbReference type="Pfam" id="PF14486">
    <property type="entry name" value="DUF4432"/>
    <property type="match status" value="1"/>
</dbReference>
<dbReference type="EMBL" id="CP138335">
    <property type="protein sequence ID" value="XBW08018.1"/>
    <property type="molecule type" value="Genomic_DNA"/>
</dbReference>
<name>A0AAU7V7N4_9ACTO</name>
<dbReference type="RefSeq" id="WP_350258218.1">
    <property type="nucleotide sequence ID" value="NZ_CP138335.1"/>
</dbReference>
<reference evidence="1" key="1">
    <citation type="submission" date="2023-11" db="EMBL/GenBank/DDBJ databases">
        <title>Scrofimicrobium hongkongense sp. nov., isolated from a patient with peritonitis.</title>
        <authorList>
            <person name="Lao H.Y."/>
            <person name="Wong A.Y.P."/>
            <person name="Ng T.L."/>
            <person name="Wong R.Y.L."/>
            <person name="Yau M.C.Y."/>
            <person name="Lam J.Y.W."/>
            <person name="Siu G.K.H."/>
        </authorList>
    </citation>
    <scope>NUCLEOTIDE SEQUENCE</scope>
    <source>
        <strain evidence="1">R131</strain>
    </source>
</reference>
<proteinExistence type="predicted"/>
<protein>
    <submittedName>
        <fullName evidence="1">DUF4432 family protein</fullName>
    </submittedName>
</protein>
<evidence type="ECO:0000313" key="1">
    <source>
        <dbReference type="EMBL" id="XBW08018.1"/>
    </source>
</evidence>
<dbReference type="Gene3D" id="2.70.98.10">
    <property type="match status" value="1"/>
</dbReference>
<dbReference type="AlphaFoldDB" id="A0AAU7V7N4"/>
<dbReference type="GO" id="GO:0030246">
    <property type="term" value="F:carbohydrate binding"/>
    <property type="evidence" value="ECO:0007669"/>
    <property type="project" value="InterPro"/>
</dbReference>